<name>A0ACB9YVM6_9PEZI</name>
<organism evidence="1 2">
    <name type="scientific">Hypoxylon rubiginosum</name>
    <dbReference type="NCBI Taxonomy" id="110542"/>
    <lineage>
        <taxon>Eukaryota</taxon>
        <taxon>Fungi</taxon>
        <taxon>Dikarya</taxon>
        <taxon>Ascomycota</taxon>
        <taxon>Pezizomycotina</taxon>
        <taxon>Sordariomycetes</taxon>
        <taxon>Xylariomycetidae</taxon>
        <taxon>Xylariales</taxon>
        <taxon>Hypoxylaceae</taxon>
        <taxon>Hypoxylon</taxon>
    </lineage>
</organism>
<sequence>MMQATAQSQNGPGTGSGPQNHVSSLHSKQEPDSDDGNIALQSGDENDQDDDNDNDDLGPVRNGKRKRPISVSRNSVFCEYRERKKPGLRAGYGRELEQRLDKLEEILRSHSEILQTSFISSHPHHNIAPSVRNSNPGSIPSDNGTPREPAPLFRSTESIRTPQAETALFLQKPSTFPASQHVDFGLPPPTPSMHSMHDGFQTQMSMAGISPPHQLGPGLQPSSAAQEYYGQSQPQQQTTRSPGMGVSQGQTQISSDQDLPPYDLLYALVDLYFKHINTWCPILHRKSTLDSLFGPSTLDDTDKVLLHAIVATTLRYSADARLTEDKRRHYHDISKQRVLLYGMENSSVKALQALVILALDLCGSSNGPPGWNIMALITRSVVQLGLAVESNSLSVSPNYASIYTLRAMVLPEPKDFIEEESRRRLFWMIYLLDRYATIATAFDFALNDKEMDRTLPCRDDLWIKNQKVETRWFHTQDRPPDLPDHDVNKPENLGAFSYYIEILGILSKIHEFLKQPVDIGALGDVEQWQLRYKELDNLLASWKFGLPGEYGNMAKLFQPGGSKTLNCGWVMLHATFHTAIIRLHSSAAYPTTRSPIFTPSYSASQRCLGAVETIAALGEFVVQNGMLNKLGPPFAFTLWVAARLLLVHGSSVEHKLAPQIAFLVDTLREMGRYWPVAGRYCQLLQRVLDEHSDSERASGQTGERITPSSVKILADMRRTAFDLDFLISRQPRHLAGAPSRRPSVTPARTPAPNELEYLDVFDFFNVPRLPFSHEASSGPPNGNEMNSDNSGANNENGAMPNTNGATNEFNITNFMVDANSDWLYKQPN</sequence>
<reference evidence="1 2" key="1">
    <citation type="journal article" date="2022" name="New Phytol.">
        <title>Ecological generalism drives hyperdiversity of secondary metabolite gene clusters in xylarialean endophytes.</title>
        <authorList>
            <person name="Franco M.E.E."/>
            <person name="Wisecaver J.H."/>
            <person name="Arnold A.E."/>
            <person name="Ju Y.M."/>
            <person name="Slot J.C."/>
            <person name="Ahrendt S."/>
            <person name="Moore L.P."/>
            <person name="Eastman K.E."/>
            <person name="Scott K."/>
            <person name="Konkel Z."/>
            <person name="Mondo S.J."/>
            <person name="Kuo A."/>
            <person name="Hayes R.D."/>
            <person name="Haridas S."/>
            <person name="Andreopoulos B."/>
            <person name="Riley R."/>
            <person name="LaButti K."/>
            <person name="Pangilinan J."/>
            <person name="Lipzen A."/>
            <person name="Amirebrahimi M."/>
            <person name="Yan J."/>
            <person name="Adam C."/>
            <person name="Keymanesh K."/>
            <person name="Ng V."/>
            <person name="Louie K."/>
            <person name="Northen T."/>
            <person name="Drula E."/>
            <person name="Henrissat B."/>
            <person name="Hsieh H.M."/>
            <person name="Youens-Clark K."/>
            <person name="Lutzoni F."/>
            <person name="Miadlikowska J."/>
            <person name="Eastwood D.C."/>
            <person name="Hamelin R.C."/>
            <person name="Grigoriev I.V."/>
            <person name="U'Ren J.M."/>
        </authorList>
    </citation>
    <scope>NUCLEOTIDE SEQUENCE [LARGE SCALE GENOMIC DNA]</scope>
    <source>
        <strain evidence="1 2">CBS 119005</strain>
    </source>
</reference>
<accession>A0ACB9YVM6</accession>
<protein>
    <submittedName>
        <fullName evidence="1">C6 transcription factor</fullName>
    </submittedName>
</protein>
<comment type="caution">
    <text evidence="1">The sequence shown here is derived from an EMBL/GenBank/DDBJ whole genome shotgun (WGS) entry which is preliminary data.</text>
</comment>
<evidence type="ECO:0000313" key="1">
    <source>
        <dbReference type="EMBL" id="KAI4863126.1"/>
    </source>
</evidence>
<dbReference type="Proteomes" id="UP001497700">
    <property type="component" value="Unassembled WGS sequence"/>
</dbReference>
<keyword evidence="2" id="KW-1185">Reference proteome</keyword>
<proteinExistence type="predicted"/>
<gene>
    <name evidence="1" type="ORF">F4820DRAFT_459708</name>
</gene>
<evidence type="ECO:0000313" key="2">
    <source>
        <dbReference type="Proteomes" id="UP001497700"/>
    </source>
</evidence>
<dbReference type="EMBL" id="MU393510">
    <property type="protein sequence ID" value="KAI4863126.1"/>
    <property type="molecule type" value="Genomic_DNA"/>
</dbReference>